<keyword evidence="5" id="KW-0498">Mitosis</keyword>
<keyword evidence="3" id="KW-0158">Chromosome</keyword>
<keyword evidence="6" id="KW-0131">Cell cycle</keyword>
<comment type="caution">
    <text evidence="9">The sequence shown here is derived from an EMBL/GenBank/DDBJ whole genome shotgun (WGS) entry which is preliminary data.</text>
</comment>
<dbReference type="Gene3D" id="1.20.58.730">
    <property type="match status" value="1"/>
</dbReference>
<dbReference type="OrthoDB" id="5556307at2759"/>
<reference evidence="9" key="1">
    <citation type="submission" date="2022-07" db="EMBL/GenBank/DDBJ databases">
        <title>Phylogenomic reconstructions and comparative analyses of Kickxellomycotina fungi.</title>
        <authorList>
            <person name="Reynolds N.K."/>
            <person name="Stajich J.E."/>
            <person name="Barry K."/>
            <person name="Grigoriev I.V."/>
            <person name="Crous P."/>
            <person name="Smith M.E."/>
        </authorList>
    </citation>
    <scope>NUCLEOTIDE SEQUENCE</scope>
    <source>
        <strain evidence="9">RSA 1196</strain>
    </source>
</reference>
<keyword evidence="10" id="KW-1185">Reference proteome</keyword>
<dbReference type="GO" id="GO:0034501">
    <property type="term" value="P:protein localization to kinetochore"/>
    <property type="evidence" value="ECO:0007669"/>
    <property type="project" value="TreeGrafter"/>
</dbReference>
<keyword evidence="4" id="KW-0132">Cell division</keyword>
<dbReference type="InterPro" id="IPR018630">
    <property type="entry name" value="Zwilch"/>
</dbReference>
<organism evidence="9 10">
    <name type="scientific">Dispira parvispora</name>
    <dbReference type="NCBI Taxonomy" id="1520584"/>
    <lineage>
        <taxon>Eukaryota</taxon>
        <taxon>Fungi</taxon>
        <taxon>Fungi incertae sedis</taxon>
        <taxon>Zoopagomycota</taxon>
        <taxon>Kickxellomycotina</taxon>
        <taxon>Dimargaritomycetes</taxon>
        <taxon>Dimargaritales</taxon>
        <taxon>Dimargaritaceae</taxon>
        <taxon>Dispira</taxon>
    </lineage>
</organism>
<name>A0A9W8AVG6_9FUNG</name>
<dbReference type="GO" id="GO:0051301">
    <property type="term" value="P:cell division"/>
    <property type="evidence" value="ECO:0007669"/>
    <property type="project" value="UniProtKB-KW"/>
</dbReference>
<evidence type="ECO:0000313" key="9">
    <source>
        <dbReference type="EMBL" id="KAJ1965901.1"/>
    </source>
</evidence>
<dbReference type="Proteomes" id="UP001150925">
    <property type="component" value="Unassembled WGS sequence"/>
</dbReference>
<evidence type="ECO:0000256" key="6">
    <source>
        <dbReference type="ARBA" id="ARBA00023306"/>
    </source>
</evidence>
<evidence type="ECO:0000256" key="8">
    <source>
        <dbReference type="SAM" id="MobiDB-lite"/>
    </source>
</evidence>
<evidence type="ECO:0000313" key="10">
    <source>
        <dbReference type="Proteomes" id="UP001150925"/>
    </source>
</evidence>
<evidence type="ECO:0000256" key="4">
    <source>
        <dbReference type="ARBA" id="ARBA00022618"/>
    </source>
</evidence>
<feature type="region of interest" description="Disordered" evidence="8">
    <location>
        <begin position="690"/>
        <end position="737"/>
    </location>
</feature>
<dbReference type="Pfam" id="PF09817">
    <property type="entry name" value="Zwilch"/>
    <property type="match status" value="1"/>
</dbReference>
<feature type="compositionally biased region" description="Polar residues" evidence="8">
    <location>
        <begin position="717"/>
        <end position="726"/>
    </location>
</feature>
<comment type="subcellular location">
    <subcellularLocation>
        <location evidence="1">Chromosome</location>
        <location evidence="1">Centromere</location>
    </subcellularLocation>
</comment>
<sequence length="758" mass="85242">MLAASDPNSLWQAIAQAHNHSTQVWETGTLVGVTAGNYQAWFVPASVEHSFRRVLNINAPITLLTQAPEPLADSASSTLDLHFYHNVVVGTPHSELAALSSSSSRKPSSREYQLPLHNRTLRPLPKQRARSGLSQLNLELSRRQGRAPSEIPLGWVFVLVEHPQRDLGPLVYGAYYGKHTDGPTRMCSLDYYGICQPQLTRPVRRAVWSMADVEHLIRTRQQGMKTSQLHCKARYELLGDSLRYSPAFFETAGSDSGTVNQVDTIQERSWVYFGAQWTVSLQTNPTSMATTVIQPPPLSAHAALDILCVPGVVDQLSYPALQGLSSELQYLMVWSEILQGTMEWPDMNDPHEMEPGTDFQARVDEFLHQMVHQGNRTLEASHTPTNGDREEGIIDDMLLNFPARQEFDFTERFWSLCQRAQTLSDLTGAMSALAETLTEGVLHPVINKSNRSALAQVVRDFTRLVQMETVADYQEQKERLSNVLEYWVEQPLEILVEVGLYKLQMDHYFYLVGSHVATHQQLEWFLDSSLALPEQIRRLQLLHRCLEVWYLVKTHTHLFPYETLRAVMNQTLTFFRTHPDAVETSGDDSDSVQEGESSLGHAWINRPLRLHVPLPRYSNGTSTMIESLVATYDMYEWQAILTPESTSTGLTDTPPLSTLESADTFYQWTLTKCPEYRALVQPLKRADKDLSEDTALEETGVGSTVHGEIHSDEESTSEGPLSSEANGSLRDDPPSLIHPTGPLAGKYWLFEMICSPGI</sequence>
<proteinExistence type="inferred from homology"/>
<dbReference type="PANTHER" id="PTHR15995">
    <property type="entry name" value="PROTEIN ZWILCH HOMOLOG"/>
    <property type="match status" value="1"/>
</dbReference>
<keyword evidence="7" id="KW-0137">Centromere</keyword>
<dbReference type="GO" id="GO:0007094">
    <property type="term" value="P:mitotic spindle assembly checkpoint signaling"/>
    <property type="evidence" value="ECO:0007669"/>
    <property type="project" value="TreeGrafter"/>
</dbReference>
<dbReference type="Gene3D" id="1.10.287.1880">
    <property type="match status" value="1"/>
</dbReference>
<evidence type="ECO:0000256" key="1">
    <source>
        <dbReference type="ARBA" id="ARBA00004584"/>
    </source>
</evidence>
<dbReference type="PANTHER" id="PTHR15995:SF1">
    <property type="entry name" value="PROTEIN ZWILCH HOMOLOG"/>
    <property type="match status" value="1"/>
</dbReference>
<evidence type="ECO:0000256" key="5">
    <source>
        <dbReference type="ARBA" id="ARBA00022776"/>
    </source>
</evidence>
<dbReference type="GO" id="GO:1990423">
    <property type="term" value="C:RZZ complex"/>
    <property type="evidence" value="ECO:0007669"/>
    <property type="project" value="InterPro"/>
</dbReference>
<evidence type="ECO:0000256" key="3">
    <source>
        <dbReference type="ARBA" id="ARBA00022454"/>
    </source>
</evidence>
<gene>
    <name evidence="9" type="ORF">IWQ62_002555</name>
</gene>
<comment type="similarity">
    <text evidence="2">Belongs to the ZWILCH family.</text>
</comment>
<evidence type="ECO:0000256" key="7">
    <source>
        <dbReference type="ARBA" id="ARBA00023328"/>
    </source>
</evidence>
<dbReference type="EMBL" id="JANBPY010000559">
    <property type="protein sequence ID" value="KAJ1965901.1"/>
    <property type="molecule type" value="Genomic_DNA"/>
</dbReference>
<accession>A0A9W8AVG6</accession>
<evidence type="ECO:0000256" key="2">
    <source>
        <dbReference type="ARBA" id="ARBA00009062"/>
    </source>
</evidence>
<protein>
    <submittedName>
        <fullName evidence="9">Uncharacterized protein</fullName>
    </submittedName>
</protein>
<dbReference type="AlphaFoldDB" id="A0A9W8AVG6"/>